<evidence type="ECO:0000313" key="3">
    <source>
        <dbReference type="WBParaSite" id="BTMF_0001072101-mRNA-1"/>
    </source>
</evidence>
<evidence type="ECO:0000313" key="1">
    <source>
        <dbReference type="EMBL" id="VDO29312.1"/>
    </source>
</evidence>
<reference evidence="3" key="1">
    <citation type="submission" date="2017-02" db="UniProtKB">
        <authorList>
            <consortium name="WormBaseParasite"/>
        </authorList>
    </citation>
    <scope>IDENTIFICATION</scope>
</reference>
<dbReference type="WBParaSite" id="BTMF_0001072101-mRNA-1">
    <property type="protein sequence ID" value="BTMF_0001072101-mRNA-1"/>
    <property type="gene ID" value="BTMF_0001072101"/>
</dbReference>
<organism evidence="3">
    <name type="scientific">Brugia timori</name>
    <dbReference type="NCBI Taxonomy" id="42155"/>
    <lineage>
        <taxon>Eukaryota</taxon>
        <taxon>Metazoa</taxon>
        <taxon>Ecdysozoa</taxon>
        <taxon>Nematoda</taxon>
        <taxon>Chromadorea</taxon>
        <taxon>Rhabditida</taxon>
        <taxon>Spirurina</taxon>
        <taxon>Spiruromorpha</taxon>
        <taxon>Filarioidea</taxon>
        <taxon>Onchocercidae</taxon>
        <taxon>Brugia</taxon>
    </lineage>
</organism>
<dbReference type="Proteomes" id="UP000280834">
    <property type="component" value="Unassembled WGS sequence"/>
</dbReference>
<accession>A0A0R3QSL9</accession>
<protein>
    <submittedName>
        <fullName evidence="1 3">Uncharacterized protein</fullName>
    </submittedName>
</protein>
<dbReference type="AlphaFoldDB" id="A0A0R3QSL9"/>
<gene>
    <name evidence="1" type="ORF">BTMF_LOCUS8753</name>
</gene>
<dbReference type="EMBL" id="UZAG01016577">
    <property type="protein sequence ID" value="VDO29312.1"/>
    <property type="molecule type" value="Genomic_DNA"/>
</dbReference>
<proteinExistence type="predicted"/>
<evidence type="ECO:0000313" key="2">
    <source>
        <dbReference type="Proteomes" id="UP000280834"/>
    </source>
</evidence>
<keyword evidence="2" id="KW-1185">Reference proteome</keyword>
<sequence length="58" mass="7072">MYTTFQNHERFLDQERHLQNISQILTRESIESRLHGTMIEKVITFTFFNFLVILMYSC</sequence>
<name>A0A0R3QSL9_9BILA</name>
<reference evidence="1 2" key="2">
    <citation type="submission" date="2018-11" db="EMBL/GenBank/DDBJ databases">
        <authorList>
            <consortium name="Pathogen Informatics"/>
        </authorList>
    </citation>
    <scope>NUCLEOTIDE SEQUENCE [LARGE SCALE GENOMIC DNA]</scope>
</reference>